<dbReference type="RefSeq" id="WP_187247722.1">
    <property type="nucleotide sequence ID" value="NZ_BAAAOK010000011.1"/>
</dbReference>
<evidence type="ECO:0008006" key="3">
    <source>
        <dbReference type="Google" id="ProtNLM"/>
    </source>
</evidence>
<organism evidence="1 2">
    <name type="scientific">Actinomadura alba</name>
    <dbReference type="NCBI Taxonomy" id="406431"/>
    <lineage>
        <taxon>Bacteria</taxon>
        <taxon>Bacillati</taxon>
        <taxon>Actinomycetota</taxon>
        <taxon>Actinomycetes</taxon>
        <taxon>Streptosporangiales</taxon>
        <taxon>Thermomonosporaceae</taxon>
        <taxon>Actinomadura</taxon>
    </lineage>
</organism>
<dbReference type="EMBL" id="JABVEC010000046">
    <property type="protein sequence ID" value="MBC6470678.1"/>
    <property type="molecule type" value="Genomic_DNA"/>
</dbReference>
<gene>
    <name evidence="1" type="ORF">HKK74_35085</name>
</gene>
<accession>A0ABR7M0N6</accession>
<dbReference type="PANTHER" id="PTHR30143">
    <property type="entry name" value="ACID HYDRATASE"/>
    <property type="match status" value="1"/>
</dbReference>
<evidence type="ECO:0000313" key="1">
    <source>
        <dbReference type="EMBL" id="MBC6470678.1"/>
    </source>
</evidence>
<comment type="caution">
    <text evidence="1">The sequence shown here is derived from an EMBL/GenBank/DDBJ whole genome shotgun (WGS) entry which is preliminary data.</text>
</comment>
<proteinExistence type="predicted"/>
<dbReference type="Gene3D" id="3.90.850.10">
    <property type="entry name" value="Fumarylacetoacetase-like, C-terminal domain"/>
    <property type="match status" value="1"/>
</dbReference>
<protein>
    <recommendedName>
        <fullName evidence="3">2-keto-4-pentenoate hydratase</fullName>
    </recommendedName>
</protein>
<sequence>MSDETLVEALFQARRKGFADPEPTAAEHDLGKALGLQLAVLDRLVASGERLGGWKVGHTAGPRRGLLGRDFRPFGYILDSRIVGSGATLRHGQITSCFVEPELCVVLGAPLRGDDVDPATARAAVRAVAPAFELNEIRLAPDAGHSAMLADGLSNWGIVVGPEAPVRSNLTGTTAELWRDGELVTTRTPGDSMDDPFLSLSRLCALLHQYGRGLEPGQRVITGSFCNETVEGPGSWRAVFSGIGEVAVRFA</sequence>
<keyword evidence="2" id="KW-1185">Reference proteome</keyword>
<dbReference type="PANTHER" id="PTHR30143:SF0">
    <property type="entry name" value="2-KETO-4-PENTENOATE HYDRATASE"/>
    <property type="match status" value="1"/>
</dbReference>
<dbReference type="InterPro" id="IPR050772">
    <property type="entry name" value="Hydratase-Decarb/MhpD_sf"/>
</dbReference>
<name>A0ABR7M0N6_9ACTN</name>
<reference evidence="1 2" key="1">
    <citation type="submission" date="2020-06" db="EMBL/GenBank/DDBJ databases">
        <title>Actinomadura xiongansis sp. nov., isolated from soil of Baiyangdian.</title>
        <authorList>
            <person name="Zhang X."/>
        </authorList>
    </citation>
    <scope>NUCLEOTIDE SEQUENCE [LARGE SCALE GENOMIC DNA]</scope>
    <source>
        <strain evidence="1 2">HBUM206468</strain>
    </source>
</reference>
<dbReference type="InterPro" id="IPR036663">
    <property type="entry name" value="Fumarylacetoacetase_C_sf"/>
</dbReference>
<dbReference type="Proteomes" id="UP000805614">
    <property type="component" value="Unassembled WGS sequence"/>
</dbReference>
<evidence type="ECO:0000313" key="2">
    <source>
        <dbReference type="Proteomes" id="UP000805614"/>
    </source>
</evidence>
<dbReference type="SUPFAM" id="SSF56529">
    <property type="entry name" value="FAH"/>
    <property type="match status" value="1"/>
</dbReference>